<dbReference type="CDD" id="cd00293">
    <property type="entry name" value="USP-like"/>
    <property type="match status" value="2"/>
</dbReference>
<dbReference type="RefSeq" id="WP_194451286.1">
    <property type="nucleotide sequence ID" value="NZ_CP063849.1"/>
</dbReference>
<dbReference type="InterPro" id="IPR014729">
    <property type="entry name" value="Rossmann-like_a/b/a_fold"/>
</dbReference>
<evidence type="ECO:0000259" key="2">
    <source>
        <dbReference type="Pfam" id="PF00582"/>
    </source>
</evidence>
<reference evidence="3 4" key="1">
    <citation type="submission" date="2020-10" db="EMBL/GenBank/DDBJ databases">
        <title>Complete genome sequence of Paludibaculum fermentans P105T, a facultatively anaerobic acidobacterium capable of dissimilatory Fe(III) reduction.</title>
        <authorList>
            <person name="Dedysh S.N."/>
            <person name="Beletsky A.V."/>
            <person name="Kulichevskaya I.S."/>
            <person name="Mardanov A.V."/>
            <person name="Ravin N.V."/>
        </authorList>
    </citation>
    <scope>NUCLEOTIDE SEQUENCE [LARGE SCALE GENOMIC DNA]</scope>
    <source>
        <strain evidence="3 4">P105</strain>
    </source>
</reference>
<dbReference type="KEGG" id="pfer:IRI77_06640"/>
<name>A0A7S7NUV1_PALFE</name>
<dbReference type="SUPFAM" id="SSF52402">
    <property type="entry name" value="Adenine nucleotide alpha hydrolases-like"/>
    <property type="match status" value="2"/>
</dbReference>
<dbReference type="PRINTS" id="PR01438">
    <property type="entry name" value="UNVRSLSTRESS"/>
</dbReference>
<comment type="similarity">
    <text evidence="1">Belongs to the universal stress protein A family.</text>
</comment>
<dbReference type="PANTHER" id="PTHR46268:SF6">
    <property type="entry name" value="UNIVERSAL STRESS PROTEIN UP12"/>
    <property type="match status" value="1"/>
</dbReference>
<dbReference type="Pfam" id="PF00582">
    <property type="entry name" value="Usp"/>
    <property type="match status" value="2"/>
</dbReference>
<dbReference type="AlphaFoldDB" id="A0A7S7NUV1"/>
<protein>
    <submittedName>
        <fullName evidence="3">Universal stress protein</fullName>
    </submittedName>
</protein>
<dbReference type="InterPro" id="IPR006015">
    <property type="entry name" value="Universal_stress_UspA"/>
</dbReference>
<keyword evidence="4" id="KW-1185">Reference proteome</keyword>
<feature type="domain" description="UspA" evidence="2">
    <location>
        <begin position="156"/>
        <end position="286"/>
    </location>
</feature>
<dbReference type="PANTHER" id="PTHR46268">
    <property type="entry name" value="STRESS RESPONSE PROTEIN NHAX"/>
    <property type="match status" value="1"/>
</dbReference>
<dbReference type="EMBL" id="CP063849">
    <property type="protein sequence ID" value="QOY89624.1"/>
    <property type="molecule type" value="Genomic_DNA"/>
</dbReference>
<dbReference type="InterPro" id="IPR006016">
    <property type="entry name" value="UspA"/>
</dbReference>
<dbReference type="Gene3D" id="3.40.50.620">
    <property type="entry name" value="HUPs"/>
    <property type="match status" value="2"/>
</dbReference>
<organism evidence="3 4">
    <name type="scientific">Paludibaculum fermentans</name>
    <dbReference type="NCBI Taxonomy" id="1473598"/>
    <lineage>
        <taxon>Bacteria</taxon>
        <taxon>Pseudomonadati</taxon>
        <taxon>Acidobacteriota</taxon>
        <taxon>Terriglobia</taxon>
        <taxon>Bryobacterales</taxon>
        <taxon>Bryobacteraceae</taxon>
        <taxon>Paludibaculum</taxon>
    </lineage>
</organism>
<gene>
    <name evidence="3" type="ORF">IRI77_06640</name>
</gene>
<dbReference type="Proteomes" id="UP000593892">
    <property type="component" value="Chromosome"/>
</dbReference>
<feature type="domain" description="UspA" evidence="2">
    <location>
        <begin position="6"/>
        <end position="141"/>
    </location>
</feature>
<evidence type="ECO:0000313" key="3">
    <source>
        <dbReference type="EMBL" id="QOY89624.1"/>
    </source>
</evidence>
<sequence>MPLGDVVVPVDFSEKSEGAARYAEAMQRRFGSKVSLLHVLPAPHYEFGAMEVGGSVLEDLFRSRVEQAEQDLKSFLVGELPPESTERLLQEGDPATEIIKLAHERGAGLVVMPTHGYGTFRRFILGSVTAKVLHDADCPVWTGVHLECDAVDALQWKRIAVGIDMGPQSERALMWGKRFAELAGAELTVLHATPNLEGYAGEYFDPNWQKHMESAVREEAAELMGRVGVQAPLLVACGETASTVCDLAQEAKADVLVIGRGSAAGVFGRLRANAYSIIRQSCCPVVSV</sequence>
<evidence type="ECO:0000313" key="4">
    <source>
        <dbReference type="Proteomes" id="UP000593892"/>
    </source>
</evidence>
<proteinExistence type="inferred from homology"/>
<evidence type="ECO:0000256" key="1">
    <source>
        <dbReference type="ARBA" id="ARBA00008791"/>
    </source>
</evidence>
<accession>A0A7S7NUV1</accession>